<dbReference type="Proteomes" id="UP000036458">
    <property type="component" value="Chromosome"/>
</dbReference>
<name>A0A0H4VNK5_9BACT</name>
<dbReference type="KEGG" id="ruf:TH63_07055"/>
<accession>A0A0H4VNK5</accession>
<evidence type="ECO:0000313" key="1">
    <source>
        <dbReference type="EMBL" id="AKQ45452.1"/>
    </source>
</evidence>
<proteinExistence type="predicted"/>
<dbReference type="AlphaFoldDB" id="A0A0H4VNK5"/>
<dbReference type="STRING" id="1379910.TH63_07055"/>
<gene>
    <name evidence="1" type="ORF">TH63_07055</name>
</gene>
<protein>
    <submittedName>
        <fullName evidence="1">Uncharacterized protein</fullName>
    </submittedName>
</protein>
<sequence length="529" mass="61008">MPYSIPLLKRKSCPLRSLLALTFLLLFCPLLSFSQATDSTIMVAAGPHYLKSPFHRFWFGSHYRKVWAQPVQAPIFRLGQFKGGVTPIQQGGSFQTRNLRLVDAQKREYVLRSIDKDPSVALPKFFQKTFVAKMMRDQTSVIHPYGAFIVPTLADAAGVYHTNPQLVYLTQDKALGEYEGEFANMLMLLEERPDGNWENLESFGKPKDVVSSRKAFEKFIADPSHQVDSKRYLTSRLFDMWLSDWSRREDQWRWGVAKKGGTTVYSPIPRDRDHAFFKFDDGVLTFIMSLFKPNYQTFDRSISAKNVRGLIKSSKEMDAYLLAYLSEEDFQMAAIELQQNLNDAVIEKALQQWPQSIRDLSAKEFTKLLKARREDLPRAATAFYRLLNQKVHLAGTNEKDWFELKFQPDGKLLVKHWAEEKDEERKLLNQKMFSPAETNSIAVYGLGKSDDLVLSGNGPNKIEIQWYGGEDTDALKVEKDWKITGKKLKLLDEGDGNDYTKGKYINVNEYQPRAKEFDAEGWLLRYRLH</sequence>
<reference evidence="1 2" key="1">
    <citation type="submission" date="2015-01" db="EMBL/GenBank/DDBJ databases">
        <title>Rufibacter sp./DG31D/ whole genome sequencing.</title>
        <authorList>
            <person name="Kim M.K."/>
            <person name="Srinivasan S."/>
            <person name="Lee J.-J."/>
        </authorList>
    </citation>
    <scope>NUCLEOTIDE SEQUENCE [LARGE SCALE GENOMIC DNA]</scope>
    <source>
        <strain evidence="1 2">DG31D</strain>
    </source>
</reference>
<keyword evidence="2" id="KW-1185">Reference proteome</keyword>
<organism evidence="1 2">
    <name type="scientific">Rufibacter radiotolerans</name>
    <dbReference type="NCBI Taxonomy" id="1379910"/>
    <lineage>
        <taxon>Bacteria</taxon>
        <taxon>Pseudomonadati</taxon>
        <taxon>Bacteroidota</taxon>
        <taxon>Cytophagia</taxon>
        <taxon>Cytophagales</taxon>
        <taxon>Hymenobacteraceae</taxon>
        <taxon>Rufibacter</taxon>
    </lineage>
</organism>
<dbReference type="PATRIC" id="fig|1379910.4.peg.1543"/>
<dbReference type="OrthoDB" id="333971at2"/>
<dbReference type="EMBL" id="CP010777">
    <property type="protein sequence ID" value="AKQ45452.1"/>
    <property type="molecule type" value="Genomic_DNA"/>
</dbReference>
<evidence type="ECO:0000313" key="2">
    <source>
        <dbReference type="Proteomes" id="UP000036458"/>
    </source>
</evidence>